<dbReference type="AlphaFoldDB" id="A0A392U470"/>
<reference evidence="1 2" key="1">
    <citation type="journal article" date="2018" name="Front. Plant Sci.">
        <title>Red Clover (Trifolium pratense) and Zigzag Clover (T. medium) - A Picture of Genomic Similarities and Differences.</title>
        <authorList>
            <person name="Dluhosova J."/>
            <person name="Istvanek J."/>
            <person name="Nedelnik J."/>
            <person name="Repkova J."/>
        </authorList>
    </citation>
    <scope>NUCLEOTIDE SEQUENCE [LARGE SCALE GENOMIC DNA]</scope>
    <source>
        <strain evidence="2">cv. 10/8</strain>
        <tissue evidence="1">Leaf</tissue>
    </source>
</reference>
<comment type="caution">
    <text evidence="1">The sequence shown here is derived from an EMBL/GenBank/DDBJ whole genome shotgun (WGS) entry which is preliminary data.</text>
</comment>
<keyword evidence="2" id="KW-1185">Reference proteome</keyword>
<organism evidence="1 2">
    <name type="scientific">Trifolium medium</name>
    <dbReference type="NCBI Taxonomy" id="97028"/>
    <lineage>
        <taxon>Eukaryota</taxon>
        <taxon>Viridiplantae</taxon>
        <taxon>Streptophyta</taxon>
        <taxon>Embryophyta</taxon>
        <taxon>Tracheophyta</taxon>
        <taxon>Spermatophyta</taxon>
        <taxon>Magnoliopsida</taxon>
        <taxon>eudicotyledons</taxon>
        <taxon>Gunneridae</taxon>
        <taxon>Pentapetalae</taxon>
        <taxon>rosids</taxon>
        <taxon>fabids</taxon>
        <taxon>Fabales</taxon>
        <taxon>Fabaceae</taxon>
        <taxon>Papilionoideae</taxon>
        <taxon>50 kb inversion clade</taxon>
        <taxon>NPAAA clade</taxon>
        <taxon>Hologalegina</taxon>
        <taxon>IRL clade</taxon>
        <taxon>Trifolieae</taxon>
        <taxon>Trifolium</taxon>
    </lineage>
</organism>
<dbReference type="Proteomes" id="UP000265520">
    <property type="component" value="Unassembled WGS sequence"/>
</dbReference>
<name>A0A392U470_9FABA</name>
<evidence type="ECO:0000313" key="2">
    <source>
        <dbReference type="Proteomes" id="UP000265520"/>
    </source>
</evidence>
<proteinExistence type="predicted"/>
<sequence length="20" mass="2035">MVDLRSLLSETAVIGLSGSS</sequence>
<dbReference type="EMBL" id="LXQA010703283">
    <property type="protein sequence ID" value="MCI66835.1"/>
    <property type="molecule type" value="Genomic_DNA"/>
</dbReference>
<feature type="non-terminal residue" evidence="1">
    <location>
        <position position="20"/>
    </location>
</feature>
<evidence type="ECO:0000313" key="1">
    <source>
        <dbReference type="EMBL" id="MCI66835.1"/>
    </source>
</evidence>
<accession>A0A392U470</accession>
<protein>
    <submittedName>
        <fullName evidence="1">Uncharacterized protein</fullName>
    </submittedName>
</protein>